<evidence type="ECO:0000256" key="2">
    <source>
        <dbReference type="ARBA" id="ARBA00022723"/>
    </source>
</evidence>
<name>A0A192ZIR4_9EUKA</name>
<evidence type="ECO:0000313" key="13">
    <source>
        <dbReference type="EMBL" id="ANM86818.1"/>
    </source>
</evidence>
<comment type="function">
    <text evidence="6">Methylmalonyl-CoA epimerase involved in propionyl-CoA metabolism.</text>
</comment>
<dbReference type="GO" id="GO:0004493">
    <property type="term" value="F:methylmalonyl-CoA epimerase activity"/>
    <property type="evidence" value="ECO:0007669"/>
    <property type="project" value="UniProtKB-EC"/>
</dbReference>
<dbReference type="PANTHER" id="PTHR43048:SF3">
    <property type="entry name" value="METHYLMALONYL-COA EPIMERASE, MITOCHONDRIAL"/>
    <property type="match status" value="1"/>
</dbReference>
<dbReference type="CDD" id="cd07249">
    <property type="entry name" value="MMCE"/>
    <property type="match status" value="1"/>
</dbReference>
<evidence type="ECO:0000259" key="12">
    <source>
        <dbReference type="PROSITE" id="PS51819"/>
    </source>
</evidence>
<dbReference type="InterPro" id="IPR051785">
    <property type="entry name" value="MMCE/EMCE_epimerase"/>
</dbReference>
<feature type="domain" description="VOC" evidence="12">
    <location>
        <begin position="66"/>
        <end position="195"/>
    </location>
</feature>
<dbReference type="Gene3D" id="3.10.180.10">
    <property type="entry name" value="2,3-Dihydroxybiphenyl 1,2-Dioxygenase, domain 1"/>
    <property type="match status" value="1"/>
</dbReference>
<evidence type="ECO:0000256" key="6">
    <source>
        <dbReference type="ARBA" id="ARBA00053742"/>
    </source>
</evidence>
<dbReference type="PANTHER" id="PTHR43048">
    <property type="entry name" value="METHYLMALONYL-COA EPIMERASE"/>
    <property type="match status" value="1"/>
</dbReference>
<dbReference type="InterPro" id="IPR017515">
    <property type="entry name" value="MeMalonyl-CoA_epimerase"/>
</dbReference>
<dbReference type="EC" id="5.1.99.1" evidence="7"/>
<dbReference type="PROSITE" id="PS51819">
    <property type="entry name" value="VOC"/>
    <property type="match status" value="1"/>
</dbReference>
<comment type="similarity">
    <text evidence="1">Belongs to the methylmalonyl-CoA epimerase family.</text>
</comment>
<dbReference type="InterPro" id="IPR037523">
    <property type="entry name" value="VOC_core"/>
</dbReference>
<dbReference type="GO" id="GO:0046872">
    <property type="term" value="F:metal ion binding"/>
    <property type="evidence" value="ECO:0007669"/>
    <property type="project" value="UniProtKB-KW"/>
</dbReference>
<dbReference type="GO" id="GO:0016020">
    <property type="term" value="C:membrane"/>
    <property type="evidence" value="ECO:0007669"/>
    <property type="project" value="InterPro"/>
</dbReference>
<evidence type="ECO:0000256" key="8">
    <source>
        <dbReference type="ARBA" id="ARBA00071337"/>
    </source>
</evidence>
<proteinExistence type="evidence at transcript level"/>
<gene>
    <name evidence="13" type="primary">MCE</name>
</gene>
<evidence type="ECO:0000256" key="9">
    <source>
        <dbReference type="ARBA" id="ARBA00081771"/>
    </source>
</evidence>
<evidence type="ECO:0000256" key="3">
    <source>
        <dbReference type="ARBA" id="ARBA00023235"/>
    </source>
</evidence>
<evidence type="ECO:0000256" key="4">
    <source>
        <dbReference type="ARBA" id="ARBA00023285"/>
    </source>
</evidence>
<dbReference type="InterPro" id="IPR029068">
    <property type="entry name" value="Glyas_Bleomycin-R_OHBP_Dase"/>
</dbReference>
<keyword evidence="2" id="KW-0479">Metal-binding</keyword>
<keyword evidence="10" id="KW-0812">Transmembrane</keyword>
<evidence type="ECO:0000256" key="7">
    <source>
        <dbReference type="ARBA" id="ARBA00066411"/>
    </source>
</evidence>
<keyword evidence="3" id="KW-0413">Isomerase</keyword>
<feature type="transmembrane region" description="Helical" evidence="10">
    <location>
        <begin position="6"/>
        <end position="33"/>
    </location>
</feature>
<dbReference type="NCBIfam" id="TIGR03081">
    <property type="entry name" value="metmalonyl_epim"/>
    <property type="match status" value="1"/>
</dbReference>
<dbReference type="Pfam" id="PF13669">
    <property type="entry name" value="Glyoxalase_4"/>
    <property type="match status" value="1"/>
</dbReference>
<dbReference type="FunFam" id="3.10.180.10:FF:000003">
    <property type="entry name" value="Methylmalonyl-CoA epimerase, mitochondrial"/>
    <property type="match status" value="1"/>
</dbReference>
<reference evidence="13" key="1">
    <citation type="journal article" date="2016" name="Mol. Biol. Evol.">
        <title>Novel hydrogenosomes in the microaerophilic jakobid Stygiella incarcerata.</title>
        <authorList>
            <person name="Leger M.M."/>
            <person name="Eme L."/>
            <person name="Hug L.A."/>
            <person name="Roger A.J."/>
        </authorList>
    </citation>
    <scope>NUCLEOTIDE SEQUENCE</scope>
</reference>
<protein>
    <recommendedName>
        <fullName evidence="8">Methylmalonyl-CoA epimerase, mitochondrial</fullName>
        <ecNumber evidence="7">5.1.99.1</ecNumber>
    </recommendedName>
    <alternativeName>
        <fullName evidence="9">DL-methylmalonyl-CoA racemase</fullName>
    </alternativeName>
</protein>
<evidence type="ECO:0000256" key="1">
    <source>
        <dbReference type="ARBA" id="ARBA00009308"/>
    </source>
</evidence>
<evidence type="ECO:0000256" key="10">
    <source>
        <dbReference type="SAM" id="Phobius"/>
    </source>
</evidence>
<dbReference type="GO" id="GO:0046491">
    <property type="term" value="P:L-methylmalonyl-CoA metabolic process"/>
    <property type="evidence" value="ECO:0007669"/>
    <property type="project" value="TreeGrafter"/>
</dbReference>
<accession>A0A192ZIR4</accession>
<evidence type="ECO:0000259" key="11">
    <source>
        <dbReference type="PROSITE" id="PS50287"/>
    </source>
</evidence>
<keyword evidence="10" id="KW-1133">Transmembrane helix</keyword>
<organism evidence="13">
    <name type="scientific">Stygiella incarcerata</name>
    <dbReference type="NCBI Taxonomy" id="1712417"/>
    <lineage>
        <taxon>Eukaryota</taxon>
        <taxon>Discoba</taxon>
        <taxon>Jakobida</taxon>
        <taxon>Andalucina</taxon>
        <taxon>Stygiellidae</taxon>
        <taxon>Stygiella</taxon>
    </lineage>
</organism>
<evidence type="ECO:0000256" key="5">
    <source>
        <dbReference type="ARBA" id="ARBA00050406"/>
    </source>
</evidence>
<keyword evidence="10" id="KW-0472">Membrane</keyword>
<dbReference type="InterPro" id="IPR001190">
    <property type="entry name" value="SRCR"/>
</dbReference>
<feature type="domain" description="SRCR" evidence="11">
    <location>
        <begin position="108"/>
        <end position="197"/>
    </location>
</feature>
<dbReference type="SUPFAM" id="SSF54593">
    <property type="entry name" value="Glyoxalase/Bleomycin resistance protein/Dihydroxybiphenyl dioxygenase"/>
    <property type="match status" value="1"/>
</dbReference>
<comment type="catalytic activity">
    <reaction evidence="5">
        <text>(R)-methylmalonyl-CoA = (S)-methylmalonyl-CoA</text>
        <dbReference type="Rhea" id="RHEA:20553"/>
        <dbReference type="ChEBI" id="CHEBI:57326"/>
        <dbReference type="ChEBI" id="CHEBI:57327"/>
        <dbReference type="EC" id="5.1.99.1"/>
    </reaction>
    <physiologicalReaction direction="right-to-left" evidence="5">
        <dbReference type="Rhea" id="RHEA:20555"/>
    </physiologicalReaction>
</comment>
<keyword evidence="4" id="KW-0170">Cobalt</keyword>
<dbReference type="EMBL" id="KT984598">
    <property type="protein sequence ID" value="ANM86818.1"/>
    <property type="molecule type" value="mRNA"/>
</dbReference>
<sequence length="197" mass="21647">MTSIPFFSSIVFYTLRLYFTFLFTLVSSFSTMLRNFFTSARRSFFTSLGACALSSSAPFSVFKIGRLNHVAIAVPSLEAAVKSYETTFGAEVTAPHSLPEHGVTVSFVRLQNTNIELLQPLGEKSPVAGFIEKNKLGGIHHICLEVDDIHQAVEVCKKNGVRCLGKEPKIGAHGKPVMFLHPKDCNGVLIELEQCHA</sequence>
<dbReference type="PROSITE" id="PS50287">
    <property type="entry name" value="SRCR_2"/>
    <property type="match status" value="1"/>
</dbReference>
<dbReference type="AlphaFoldDB" id="A0A192ZIR4"/>